<feature type="domain" description="Aspartate/ornithine carbamoyltransferase Asp/Orn-binding" evidence="8">
    <location>
        <begin position="181"/>
        <end position="329"/>
    </location>
</feature>
<dbReference type="Pfam" id="PF02729">
    <property type="entry name" value="OTCace_N"/>
    <property type="match status" value="1"/>
</dbReference>
<comment type="function">
    <text evidence="6">Catalyzes the condensation of carbamoyl phosphate and aspartate to form carbamoyl aspartate and inorganic phosphate, the committed step in the de novo pyrimidine nucleotide biosynthesis pathway.</text>
</comment>
<dbReference type="GO" id="GO:0006207">
    <property type="term" value="P:'de novo' pyrimidine nucleobase biosynthetic process"/>
    <property type="evidence" value="ECO:0007669"/>
    <property type="project" value="InterPro"/>
</dbReference>
<dbReference type="InterPro" id="IPR002082">
    <property type="entry name" value="Asp_carbamoyltransf"/>
</dbReference>
<comment type="catalytic activity">
    <reaction evidence="7">
        <text>carbamoyl phosphate + L-aspartate = N-carbamoyl-L-aspartate + phosphate + H(+)</text>
        <dbReference type="Rhea" id="RHEA:20013"/>
        <dbReference type="ChEBI" id="CHEBI:15378"/>
        <dbReference type="ChEBI" id="CHEBI:29991"/>
        <dbReference type="ChEBI" id="CHEBI:32814"/>
        <dbReference type="ChEBI" id="CHEBI:43474"/>
        <dbReference type="ChEBI" id="CHEBI:58228"/>
        <dbReference type="EC" id="2.1.3.2"/>
    </reaction>
</comment>
<dbReference type="PANTHER" id="PTHR45753">
    <property type="entry name" value="ORNITHINE CARBAMOYLTRANSFERASE, MITOCHONDRIAL"/>
    <property type="match status" value="1"/>
</dbReference>
<dbReference type="UniPathway" id="UPA00070">
    <property type="reaction ID" value="UER00116"/>
</dbReference>
<dbReference type="InterPro" id="IPR036901">
    <property type="entry name" value="Asp/Orn_carbamoylTrfase_sf"/>
</dbReference>
<evidence type="ECO:0000259" key="9">
    <source>
        <dbReference type="Pfam" id="PF02729"/>
    </source>
</evidence>
<name>A0A381ZAD7_9ZZZZ</name>
<evidence type="ECO:0000256" key="6">
    <source>
        <dbReference type="ARBA" id="ARBA00043884"/>
    </source>
</evidence>
<keyword evidence="4" id="KW-0808">Transferase</keyword>
<dbReference type="InterPro" id="IPR006131">
    <property type="entry name" value="Asp_carbamoyltransf_Asp/Orn-bd"/>
</dbReference>
<dbReference type="SUPFAM" id="SSF53671">
    <property type="entry name" value="Aspartate/ornithine carbamoyltransferase"/>
    <property type="match status" value="1"/>
</dbReference>
<proteinExistence type="inferred from homology"/>
<evidence type="ECO:0000259" key="8">
    <source>
        <dbReference type="Pfam" id="PF00185"/>
    </source>
</evidence>
<evidence type="ECO:0000256" key="1">
    <source>
        <dbReference type="ARBA" id="ARBA00004852"/>
    </source>
</evidence>
<dbReference type="InterPro" id="IPR006132">
    <property type="entry name" value="Asp/Orn_carbamoyltranf_P-bd"/>
</dbReference>
<organism evidence="10">
    <name type="scientific">marine metagenome</name>
    <dbReference type="NCBI Taxonomy" id="408172"/>
    <lineage>
        <taxon>unclassified sequences</taxon>
        <taxon>metagenomes</taxon>
        <taxon>ecological metagenomes</taxon>
    </lineage>
</organism>
<accession>A0A381ZAD7</accession>
<dbReference type="GO" id="GO:0044205">
    <property type="term" value="P:'de novo' UMP biosynthetic process"/>
    <property type="evidence" value="ECO:0007669"/>
    <property type="project" value="UniProtKB-UniPathway"/>
</dbReference>
<dbReference type="AlphaFoldDB" id="A0A381ZAD7"/>
<evidence type="ECO:0000313" key="10">
    <source>
        <dbReference type="EMBL" id="SVA86159.1"/>
    </source>
</evidence>
<evidence type="ECO:0000256" key="2">
    <source>
        <dbReference type="ARBA" id="ARBA00008896"/>
    </source>
</evidence>
<dbReference type="GO" id="GO:0016597">
    <property type="term" value="F:amino acid binding"/>
    <property type="evidence" value="ECO:0007669"/>
    <property type="project" value="InterPro"/>
</dbReference>
<feature type="domain" description="Aspartate/ornithine carbamoyltransferase carbamoyl-P binding" evidence="9">
    <location>
        <begin position="21"/>
        <end position="170"/>
    </location>
</feature>
<keyword evidence="5" id="KW-0665">Pyrimidine biosynthesis</keyword>
<comment type="similarity">
    <text evidence="2">Belongs to the aspartate/ornithine carbamoyltransferase superfamily. ATCase family.</text>
</comment>
<evidence type="ECO:0000256" key="4">
    <source>
        <dbReference type="ARBA" id="ARBA00022679"/>
    </source>
</evidence>
<dbReference type="GO" id="GO:0004070">
    <property type="term" value="F:aspartate carbamoyltransferase activity"/>
    <property type="evidence" value="ECO:0007669"/>
    <property type="project" value="UniProtKB-EC"/>
</dbReference>
<dbReference type="PANTHER" id="PTHR45753:SF6">
    <property type="entry name" value="ASPARTATE CARBAMOYLTRANSFERASE"/>
    <property type="match status" value="1"/>
</dbReference>
<dbReference type="InterPro" id="IPR006130">
    <property type="entry name" value="Asp/Orn_carbamoylTrfase"/>
</dbReference>
<dbReference type="NCBIfam" id="TIGR00670">
    <property type="entry name" value="asp_carb_tr"/>
    <property type="match status" value="1"/>
</dbReference>
<gene>
    <name evidence="10" type="ORF">METZ01_LOCUS139013</name>
</gene>
<dbReference type="EMBL" id="UINC01020541">
    <property type="protein sequence ID" value="SVA86159.1"/>
    <property type="molecule type" value="Genomic_DNA"/>
</dbReference>
<dbReference type="Gene3D" id="3.40.50.1370">
    <property type="entry name" value="Aspartate/ornithine carbamoyltransferase"/>
    <property type="match status" value="2"/>
</dbReference>
<dbReference type="EC" id="2.1.3.2" evidence="3"/>
<reference evidence="10" key="1">
    <citation type="submission" date="2018-05" db="EMBL/GenBank/DDBJ databases">
        <authorList>
            <person name="Lanie J.A."/>
            <person name="Ng W.-L."/>
            <person name="Kazmierczak K.M."/>
            <person name="Andrzejewski T.M."/>
            <person name="Davidsen T.M."/>
            <person name="Wayne K.J."/>
            <person name="Tettelin H."/>
            <person name="Glass J.I."/>
            <person name="Rusch D."/>
            <person name="Podicherti R."/>
            <person name="Tsui H.-C.T."/>
            <person name="Winkler M.E."/>
        </authorList>
    </citation>
    <scope>NUCLEOTIDE SEQUENCE</scope>
</reference>
<evidence type="ECO:0000256" key="5">
    <source>
        <dbReference type="ARBA" id="ARBA00022975"/>
    </source>
</evidence>
<dbReference type="GO" id="GO:0006520">
    <property type="term" value="P:amino acid metabolic process"/>
    <property type="evidence" value="ECO:0007669"/>
    <property type="project" value="InterPro"/>
</dbReference>
<evidence type="ECO:0000256" key="3">
    <source>
        <dbReference type="ARBA" id="ARBA00013008"/>
    </source>
</evidence>
<dbReference type="Pfam" id="PF00185">
    <property type="entry name" value="OTCace"/>
    <property type="match status" value="1"/>
</dbReference>
<dbReference type="PRINTS" id="PR00101">
    <property type="entry name" value="ATCASE"/>
</dbReference>
<sequence>MIQRGARQQPVSVGGDTALFHIIDPRMFERPLLDELCDLTTRVRTVAKSYAGARFLQNLLLNRRAMFYFTQPSTRTFLSFNNACYILGMRTSEIRDPSTSSEVKGESFEDSIRTFSSYVDVIIMRTHDAGRAAQAARLMDTIARPIPVINAGSGSDQHPTQALLDIYTLDRSFSQRGGIDGKLIGMMGDLKRGRTARSLCYLMKNYPDVRLVFIAPEQFAMQDDVKRYLEEHGIPFTETEQLEKVLPELDALYVTRMQSEWDKADESQAVDFRRFSVGTKELDMLKPEGIIMHPLPRGPELDPAVDTDPRATYWRQERNGMWMRVAVLLKIFGLESRIQYLDLEALAAQKSDKPLVS</sequence>
<comment type="pathway">
    <text evidence="1">Pyrimidine metabolism; UMP biosynthesis via de novo pathway; (S)-dihydroorotate from bicarbonate: step 2/3.</text>
</comment>
<protein>
    <recommendedName>
        <fullName evidence="3">aspartate carbamoyltransferase</fullName>
        <ecNumber evidence="3">2.1.3.2</ecNumber>
    </recommendedName>
</protein>
<dbReference type="PRINTS" id="PR00100">
    <property type="entry name" value="AOTCASE"/>
</dbReference>
<evidence type="ECO:0000256" key="7">
    <source>
        <dbReference type="ARBA" id="ARBA00048859"/>
    </source>
</evidence>